<dbReference type="Gene3D" id="3.40.50.300">
    <property type="entry name" value="P-loop containing nucleotide triphosphate hydrolases"/>
    <property type="match status" value="1"/>
</dbReference>
<dbReference type="RefSeq" id="XP_027076296.2">
    <property type="nucleotide sequence ID" value="XM_027220495.2"/>
</dbReference>
<dbReference type="GO" id="GO:0043531">
    <property type="term" value="F:ADP binding"/>
    <property type="evidence" value="ECO:0007669"/>
    <property type="project" value="InterPro"/>
</dbReference>
<feature type="domain" description="Disease resistance N-terminal" evidence="8">
    <location>
        <begin position="9"/>
        <end position="111"/>
    </location>
</feature>
<proteinExistence type="inferred from homology"/>
<evidence type="ECO:0000259" key="7">
    <source>
        <dbReference type="Pfam" id="PF00931"/>
    </source>
</evidence>
<dbReference type="Gene3D" id="3.80.10.10">
    <property type="entry name" value="Ribonuclease Inhibitor"/>
    <property type="match status" value="3"/>
</dbReference>
<evidence type="ECO:0000313" key="12">
    <source>
        <dbReference type="RefSeq" id="XP_027076288.2"/>
    </source>
</evidence>
<dbReference type="InterPro" id="IPR041118">
    <property type="entry name" value="Rx_N"/>
</dbReference>
<feature type="domain" description="R13L1/DRL21-like LRR repeat region" evidence="10">
    <location>
        <begin position="706"/>
        <end position="833"/>
    </location>
</feature>
<organism evidence="11 12">
    <name type="scientific">Coffea arabica</name>
    <name type="common">Arabian coffee</name>
    <dbReference type="NCBI Taxonomy" id="13443"/>
    <lineage>
        <taxon>Eukaryota</taxon>
        <taxon>Viridiplantae</taxon>
        <taxon>Streptophyta</taxon>
        <taxon>Embryophyta</taxon>
        <taxon>Tracheophyta</taxon>
        <taxon>Spermatophyta</taxon>
        <taxon>Magnoliopsida</taxon>
        <taxon>eudicotyledons</taxon>
        <taxon>Gunneridae</taxon>
        <taxon>Pentapetalae</taxon>
        <taxon>asterids</taxon>
        <taxon>lamiids</taxon>
        <taxon>Gentianales</taxon>
        <taxon>Rubiaceae</taxon>
        <taxon>Ixoroideae</taxon>
        <taxon>Gardenieae complex</taxon>
        <taxon>Bertiereae - Coffeeae clade</taxon>
        <taxon>Coffeeae</taxon>
        <taxon>Coffea</taxon>
    </lineage>
</organism>
<dbReference type="InterPro" id="IPR056789">
    <property type="entry name" value="LRR_R13L1-DRL21"/>
</dbReference>
<evidence type="ECO:0000256" key="3">
    <source>
        <dbReference type="ARBA" id="ARBA00022737"/>
    </source>
</evidence>
<name>A0A6P6TCW5_COFAR</name>
<keyword evidence="11" id="KW-1185">Reference proteome</keyword>
<evidence type="ECO:0000256" key="4">
    <source>
        <dbReference type="ARBA" id="ARBA00022741"/>
    </source>
</evidence>
<evidence type="ECO:0000259" key="10">
    <source>
        <dbReference type="Pfam" id="PF25019"/>
    </source>
</evidence>
<reference evidence="12 13" key="2">
    <citation type="submission" date="2025-05" db="UniProtKB">
        <authorList>
            <consortium name="RefSeq"/>
        </authorList>
    </citation>
    <scope>IDENTIFICATION</scope>
    <source>
        <tissue evidence="12 13">Leaves</tissue>
    </source>
</reference>
<sequence>MADPVTGAIVQVALQTALSLASSGIGSLLGFKKDVDNIRQSLTFINAVLAGAEERQQNQGLATEERQQDQDLTTKETQEWLKSLEEFAYNACSVLDKLHYESLRHKVESRNPHKLKVRCFFSFSKFNPILRWRMVCKFRDIKLNLDNIYNQARVFGGPLVRGGLPAAVGDTRSRQPTDSVPPELIFGRDNDKSNILEMLLDESNHKFVSVIPITGEEGLGKTNLVKSIYNHQRMGKFGVKLWVCVSKRVSIEELFKLILLQLTVEKVDRENRNGIVGKIGKQRRGKRFGEDDRNAIVQQIGSQLQGERYFLVLDDVWDDNPKLWDDLFITLERINQTIGSWCLVTTRSDSVARSVSVALRREHEVYALRKLHDEDCWYILLKKAFGEKEAPDELEKIKERILQRCDGLPATACLIGLQLRNLDLNKKEESGSILDKLLSLDNLSSPSIKKCFAYCSMFPKDTKIERDMLIELWMAEGFLPTCPNNQTMMEETGMNHLRILWESWLLEEIRHDFWEVYYKMQDVAHKHAKSMSKSTKVISDRETGNVHNGDLVRYLAVDSLGEDREELFKSLKTSLLHTLFVRSSSSSGDVLMKLKNLYVLNLSGVRNQKLPKSIGKLIHLRFIDFSDSGSGTLPQSVCKLYNLQTLRLNSGTLKALPKEMSNLISMRHLHYQNPDDKFEMPLKMGRLTCLQTLEFFNVGRKKGRRIGELGFLKNLKGKLVIRNLQLVKDKEGAEEAKLSEKANLFRLYLEWALDREGDDYNDVDVLDGLPPHPNLEELKIQGFMGDQFPQWSMDLPTTLPKLVSLGFENCNRCTELPPLQNLTSLKELTIHKCGGLTSLRGDMLQSCTSLQKLRVIECHNLTSFQPDLQHTPSLLEVELRGCPNLEELKIRGFMGDQFPQWSMDLPTTLPKLVSLGFDNCNRCRQLPPLQNLTSLKELTIHKCGGLTNLPADMLQSCSSLQKLRVTECHNLTSFQLDLRHTPSLLEMELWGCPNLKTSTTPRGFGFLTGLRTLSIGPFSDDDEEENSLVYNKFDWSGLTSSSSSSSSSTLEVLKLRGLPHMKTLPGQLRDLTTLKSLALHDFGEVETLPDAISCLANLTYLSIDGSPLLKERFTSQSSSPDEWSKVPPRIQNISIDGQPLVRQ</sequence>
<evidence type="ECO:0000256" key="5">
    <source>
        <dbReference type="ARBA" id="ARBA00022821"/>
    </source>
</evidence>
<evidence type="ECO:0000259" key="8">
    <source>
        <dbReference type="Pfam" id="PF18052"/>
    </source>
</evidence>
<dbReference type="PRINTS" id="PR00364">
    <property type="entry name" value="DISEASERSIST"/>
</dbReference>
<dbReference type="GO" id="GO:0006952">
    <property type="term" value="P:defense response"/>
    <property type="evidence" value="ECO:0007669"/>
    <property type="project" value="UniProtKB-KW"/>
</dbReference>
<evidence type="ECO:0000256" key="2">
    <source>
        <dbReference type="ARBA" id="ARBA00022614"/>
    </source>
</evidence>
<dbReference type="InterPro" id="IPR036388">
    <property type="entry name" value="WH-like_DNA-bd_sf"/>
</dbReference>
<protein>
    <submittedName>
        <fullName evidence="12 13">Disease resistance protein RGA3 isoform X1</fullName>
    </submittedName>
</protein>
<dbReference type="InterPro" id="IPR002182">
    <property type="entry name" value="NB-ARC"/>
</dbReference>
<dbReference type="Pfam" id="PF18052">
    <property type="entry name" value="Rx_N"/>
    <property type="match status" value="1"/>
</dbReference>
<dbReference type="Gene3D" id="1.10.10.10">
    <property type="entry name" value="Winged helix-like DNA-binding domain superfamily/Winged helix DNA-binding domain"/>
    <property type="match status" value="1"/>
</dbReference>
<dbReference type="RefSeq" id="XP_027076288.2">
    <property type="nucleotide sequence ID" value="XM_027220487.2"/>
</dbReference>
<dbReference type="Gene3D" id="1.20.5.4130">
    <property type="match status" value="1"/>
</dbReference>
<feature type="domain" description="R13L1/DRL21-like LRR repeat region" evidence="10">
    <location>
        <begin position="879"/>
        <end position="943"/>
    </location>
</feature>
<accession>A0A6P6TCW5</accession>
<dbReference type="Pfam" id="PF23559">
    <property type="entry name" value="WHD_DRP"/>
    <property type="match status" value="1"/>
</dbReference>
<dbReference type="OrthoDB" id="5279713at2759"/>
<dbReference type="Proteomes" id="UP001652660">
    <property type="component" value="Chromosome 1e"/>
</dbReference>
<keyword evidence="3" id="KW-0677">Repeat</keyword>
<evidence type="ECO:0000256" key="6">
    <source>
        <dbReference type="ARBA" id="ARBA00022840"/>
    </source>
</evidence>
<dbReference type="AlphaFoldDB" id="A0A6P6TCW5"/>
<reference evidence="11" key="1">
    <citation type="journal article" date="2025" name="Foods">
        <title>Unveiling the Microbial Signatures of Arabica Coffee Cherries: Insights into Ripeness Specific Diversity, Functional Traits, and Implications for Quality and Safety.</title>
        <authorList>
            <consortium name="RefSeq"/>
            <person name="Tenea G.N."/>
            <person name="Cifuentes V."/>
            <person name="Reyes P."/>
            <person name="Cevallos-Vallejos M."/>
        </authorList>
    </citation>
    <scope>NUCLEOTIDE SEQUENCE [LARGE SCALE GENOMIC DNA]</scope>
</reference>
<evidence type="ECO:0000313" key="11">
    <source>
        <dbReference type="Proteomes" id="UP001652660"/>
    </source>
</evidence>
<evidence type="ECO:0000259" key="9">
    <source>
        <dbReference type="Pfam" id="PF23559"/>
    </source>
</evidence>
<feature type="domain" description="Disease resistance protein winged helix" evidence="9">
    <location>
        <begin position="457"/>
        <end position="525"/>
    </location>
</feature>
<dbReference type="GeneID" id="113700052"/>
<dbReference type="SUPFAM" id="SSF52058">
    <property type="entry name" value="L domain-like"/>
    <property type="match status" value="1"/>
</dbReference>
<dbReference type="InterPro" id="IPR058922">
    <property type="entry name" value="WHD_DRP"/>
</dbReference>
<keyword evidence="4" id="KW-0547">Nucleotide-binding</keyword>
<dbReference type="GO" id="GO:0005524">
    <property type="term" value="F:ATP binding"/>
    <property type="evidence" value="ECO:0007669"/>
    <property type="project" value="UniProtKB-KW"/>
</dbReference>
<dbReference type="Pfam" id="PF00931">
    <property type="entry name" value="NB-ARC"/>
    <property type="match status" value="1"/>
</dbReference>
<gene>
    <name evidence="12 13" type="primary">LOC113700052</name>
</gene>
<keyword evidence="5" id="KW-0611">Plant defense</keyword>
<dbReference type="InterPro" id="IPR027417">
    <property type="entry name" value="P-loop_NTPase"/>
</dbReference>
<dbReference type="SUPFAM" id="SSF52540">
    <property type="entry name" value="P-loop containing nucleoside triphosphate hydrolases"/>
    <property type="match status" value="1"/>
</dbReference>
<dbReference type="PANTHER" id="PTHR36766">
    <property type="entry name" value="PLANT BROAD-SPECTRUM MILDEW RESISTANCE PROTEIN RPW8"/>
    <property type="match status" value="1"/>
</dbReference>
<keyword evidence="6" id="KW-0067">ATP-binding</keyword>
<keyword evidence="2" id="KW-0433">Leucine-rich repeat</keyword>
<feature type="domain" description="NB-ARC" evidence="7">
    <location>
        <begin position="190"/>
        <end position="388"/>
    </location>
</feature>
<dbReference type="InterPro" id="IPR032675">
    <property type="entry name" value="LRR_dom_sf"/>
</dbReference>
<comment type="similarity">
    <text evidence="1">Belongs to the disease resistance NB-LRR family.</text>
</comment>
<dbReference type="SUPFAM" id="SSF52047">
    <property type="entry name" value="RNI-like"/>
    <property type="match status" value="1"/>
</dbReference>
<dbReference type="Pfam" id="PF25019">
    <property type="entry name" value="LRR_R13L1-DRL21"/>
    <property type="match status" value="2"/>
</dbReference>
<evidence type="ECO:0000313" key="13">
    <source>
        <dbReference type="RefSeq" id="XP_027076296.2"/>
    </source>
</evidence>
<evidence type="ECO:0000256" key="1">
    <source>
        <dbReference type="ARBA" id="ARBA00008894"/>
    </source>
</evidence>
<dbReference type="PANTHER" id="PTHR36766:SF70">
    <property type="entry name" value="DISEASE RESISTANCE PROTEIN RGA4"/>
    <property type="match status" value="1"/>
</dbReference>